<evidence type="ECO:0000313" key="2">
    <source>
        <dbReference type="EMBL" id="KAG9391728.1"/>
    </source>
</evidence>
<evidence type="ECO:0000256" key="1">
    <source>
        <dbReference type="SAM" id="SignalP"/>
    </source>
</evidence>
<dbReference type="PANTHER" id="PTHR38742:SF1">
    <property type="entry name" value="SECRETED PROTEIN C"/>
    <property type="match status" value="1"/>
</dbReference>
<sequence length="182" mass="20719">MRFAFVLAVIFAVVMAMPNDFSIYDEPEPEFIFGVTELRYPDEDSAREVLYFAEGLLEGLGKGLVPSAFHCFDDARYAVTDMIDAYNELVRHHTRSFLIDTARGLDEIYEAYKACGKIEGEIKQIIELFESGGVSIAWHAGKSLVVHGREIYHWVERMETSFHHHQYKSAGLYMGEIIGTLL</sequence>
<keyword evidence="3" id="KW-1185">Reference proteome</keyword>
<organism evidence="2 3">
    <name type="scientific">Carpediemonas membranifera</name>
    <dbReference type="NCBI Taxonomy" id="201153"/>
    <lineage>
        <taxon>Eukaryota</taxon>
        <taxon>Metamonada</taxon>
        <taxon>Carpediemonas-like organisms</taxon>
        <taxon>Carpediemonas</taxon>
    </lineage>
</organism>
<keyword evidence="1" id="KW-0732">Signal</keyword>
<comment type="caution">
    <text evidence="2">The sequence shown here is derived from an EMBL/GenBank/DDBJ whole genome shotgun (WGS) entry which is preliminary data.</text>
</comment>
<gene>
    <name evidence="2" type="ORF">J8273_6504</name>
</gene>
<dbReference type="EMBL" id="JAHDYR010000053">
    <property type="protein sequence ID" value="KAG9391728.1"/>
    <property type="molecule type" value="Genomic_DNA"/>
</dbReference>
<name>A0A8J6AYR8_9EUKA</name>
<dbReference type="Proteomes" id="UP000717585">
    <property type="component" value="Unassembled WGS sequence"/>
</dbReference>
<dbReference type="PANTHER" id="PTHR38742">
    <property type="entry name" value="PROTEIN GP17"/>
    <property type="match status" value="1"/>
</dbReference>
<accession>A0A8J6AYR8</accession>
<dbReference type="AlphaFoldDB" id="A0A8J6AYR8"/>
<proteinExistence type="predicted"/>
<reference evidence="2" key="1">
    <citation type="submission" date="2021-05" db="EMBL/GenBank/DDBJ databases">
        <title>A free-living protist that lacks canonical eukaryotic 1 DNA replication and segregation systems.</title>
        <authorList>
            <person name="Salas-Leiva D.E."/>
            <person name="Tromer E.C."/>
            <person name="Curtis B.A."/>
            <person name="Jerlstrom-Hultqvist J."/>
            <person name="Kolisko M."/>
            <person name="Yi Z."/>
            <person name="Salas-Leiva J.S."/>
            <person name="Gallot-Lavallee L."/>
            <person name="Kops G.J.P.L."/>
            <person name="Archibald J.M."/>
            <person name="Simpson A.G.B."/>
            <person name="Roger A.J."/>
        </authorList>
    </citation>
    <scope>NUCLEOTIDE SEQUENCE</scope>
    <source>
        <strain evidence="2">BICM</strain>
    </source>
</reference>
<evidence type="ECO:0000313" key="3">
    <source>
        <dbReference type="Proteomes" id="UP000717585"/>
    </source>
</evidence>
<feature type="chain" id="PRO_5035222122" evidence="1">
    <location>
        <begin position="17"/>
        <end position="182"/>
    </location>
</feature>
<feature type="signal peptide" evidence="1">
    <location>
        <begin position="1"/>
        <end position="16"/>
    </location>
</feature>
<protein>
    <submittedName>
        <fullName evidence="2">Uncharacterized protein</fullName>
    </submittedName>
</protein>